<dbReference type="GeneID" id="44999471"/>
<dbReference type="EMBL" id="AE001437">
    <property type="protein sequence ID" value="AAK80925.1"/>
    <property type="molecule type" value="Genomic_DNA"/>
</dbReference>
<gene>
    <name evidence="2" type="ordered locus">CA_C2984</name>
</gene>
<dbReference type="PATRIC" id="fig|272562.8.peg.3168"/>
<evidence type="ECO:0000313" key="3">
    <source>
        <dbReference type="Proteomes" id="UP000000814"/>
    </source>
</evidence>
<keyword evidence="3" id="KW-1185">Reference proteome</keyword>
<reference evidence="2 3" key="1">
    <citation type="journal article" date="2001" name="J. Bacteriol.">
        <title>Genome sequence and comparative analysis of the solvent-producing bacterium Clostridium acetobutylicum.</title>
        <authorList>
            <person name="Nolling J."/>
            <person name="Breton G."/>
            <person name="Omelchenko M.V."/>
            <person name="Makarova K.S."/>
            <person name="Zeng Q."/>
            <person name="Gibson R."/>
            <person name="Lee H.M."/>
            <person name="Dubois J."/>
            <person name="Qiu D."/>
            <person name="Hitti J."/>
            <person name="Wolf Y.I."/>
            <person name="Tatusov R.L."/>
            <person name="Sabathe F."/>
            <person name="Doucette-Stamm L."/>
            <person name="Soucaille P."/>
            <person name="Daly M.J."/>
            <person name="Bennett G.N."/>
            <person name="Koonin E.V."/>
            <person name="Smith D.R."/>
        </authorList>
    </citation>
    <scope>NUCLEOTIDE SEQUENCE [LARGE SCALE GENOMIC DNA]</scope>
    <source>
        <strain evidence="3">ATCC 824 / DSM 792 / JCM 1419 / LMG 5710 / VKM B-1787</strain>
    </source>
</reference>
<feature type="transmembrane region" description="Helical" evidence="1">
    <location>
        <begin position="12"/>
        <end position="31"/>
    </location>
</feature>
<evidence type="ECO:0000313" key="2">
    <source>
        <dbReference type="EMBL" id="AAK80925.1"/>
    </source>
</evidence>
<dbReference type="KEGG" id="cac:CA_C2984"/>
<keyword evidence="1" id="KW-1133">Transmembrane helix</keyword>
<proteinExistence type="predicted"/>
<accession>Q97EX2</accession>
<dbReference type="eggNOG" id="ENOG503353U">
    <property type="taxonomic scope" value="Bacteria"/>
</dbReference>
<dbReference type="STRING" id="272562.CA_C2984"/>
<name>Q97EX2_CLOAB</name>
<dbReference type="PIR" id="B97267">
    <property type="entry name" value="B97267"/>
</dbReference>
<dbReference type="AlphaFoldDB" id="Q97EX2"/>
<dbReference type="HOGENOM" id="CLU_120375_0_0_9"/>
<dbReference type="OrthoDB" id="1739449at2"/>
<protein>
    <submittedName>
        <fullName evidence="2">Uncharacterized protein</fullName>
    </submittedName>
</protein>
<evidence type="ECO:0000256" key="1">
    <source>
        <dbReference type="SAM" id="Phobius"/>
    </source>
</evidence>
<sequence length="221" mass="25796">MKFILVDGKKLGAIIIVVGLMLVLFGIGNNFNDKIRSTAYIQSNLGQLKEYKINDINLNYMLPEKWVTETEKFDGSEILYHNNFSDKASGINGFVEVWKIQKDLKTFLNNSKEASMQQNVVENYNIVTLNTNIGNGYFVKYIIKDKDEKSYVANEYFIKTGKNFVRFAFYVDQDKYKNSMQPIFKAIVETLKYEKSVNLIDKSQFKYYNRRSQTTSSFLFR</sequence>
<dbReference type="RefSeq" id="WP_010966266.1">
    <property type="nucleotide sequence ID" value="NC_003030.1"/>
</dbReference>
<organism evidence="2 3">
    <name type="scientific">Clostridium acetobutylicum (strain ATCC 824 / DSM 792 / JCM 1419 / IAM 19013 / LMG 5710 / NBRC 13948 / NRRL B-527 / VKM B-1787 / 2291 / W)</name>
    <dbReference type="NCBI Taxonomy" id="272562"/>
    <lineage>
        <taxon>Bacteria</taxon>
        <taxon>Bacillati</taxon>
        <taxon>Bacillota</taxon>
        <taxon>Clostridia</taxon>
        <taxon>Eubacteriales</taxon>
        <taxon>Clostridiaceae</taxon>
        <taxon>Clostridium</taxon>
    </lineage>
</organism>
<dbReference type="Proteomes" id="UP000000814">
    <property type="component" value="Chromosome"/>
</dbReference>
<keyword evidence="1" id="KW-0472">Membrane</keyword>
<keyword evidence="1" id="KW-0812">Transmembrane</keyword>